<organism evidence="1 2">
    <name type="scientific">[Clostridium] aminophilum</name>
    <dbReference type="NCBI Taxonomy" id="1526"/>
    <lineage>
        <taxon>Bacteria</taxon>
        <taxon>Bacillati</taxon>
        <taxon>Bacillota</taxon>
        <taxon>Clostridia</taxon>
        <taxon>Lachnospirales</taxon>
        <taxon>Lachnospiraceae</taxon>
    </lineage>
</organism>
<dbReference type="RefSeq" id="WP_177171206.1">
    <property type="nucleotide sequence ID" value="NZ_FOIL01000030.1"/>
</dbReference>
<protein>
    <submittedName>
        <fullName evidence="1">Uncharacterized protein</fullName>
    </submittedName>
</protein>
<dbReference type="EMBL" id="FOIL01000030">
    <property type="protein sequence ID" value="SET65260.1"/>
    <property type="molecule type" value="Genomic_DNA"/>
</dbReference>
<gene>
    <name evidence="1" type="ORF">SAMN04487771_10306</name>
</gene>
<accession>A0A1I0G3U3</accession>
<sequence length="51" mass="6289">MLNFDIDRLLFPERRKEEERILKKAKEKGVDSLTKEEKKIYEDLTRRMFMA</sequence>
<evidence type="ECO:0000313" key="1">
    <source>
        <dbReference type="EMBL" id="SET65260.1"/>
    </source>
</evidence>
<name>A0A1I0G3U3_9FIRM</name>
<dbReference type="AlphaFoldDB" id="A0A1I0G3U3"/>
<proteinExistence type="predicted"/>
<keyword evidence="2" id="KW-1185">Reference proteome</keyword>
<dbReference type="Proteomes" id="UP000199820">
    <property type="component" value="Unassembled WGS sequence"/>
</dbReference>
<reference evidence="1 2" key="1">
    <citation type="submission" date="2016-10" db="EMBL/GenBank/DDBJ databases">
        <authorList>
            <person name="de Groot N.N."/>
        </authorList>
    </citation>
    <scope>NUCLEOTIDE SEQUENCE [LARGE SCALE GENOMIC DNA]</scope>
    <source>
        <strain evidence="1 2">KH1P1</strain>
    </source>
</reference>
<evidence type="ECO:0000313" key="2">
    <source>
        <dbReference type="Proteomes" id="UP000199820"/>
    </source>
</evidence>